<feature type="transmembrane region" description="Helical" evidence="1">
    <location>
        <begin position="6"/>
        <end position="29"/>
    </location>
</feature>
<comment type="caution">
    <text evidence="2">The sequence shown here is derived from an EMBL/GenBank/DDBJ whole genome shotgun (WGS) entry which is preliminary data.</text>
</comment>
<gene>
    <name evidence="2" type="ORF">DN757_01405</name>
</gene>
<accession>A0A2W6NNE1</accession>
<dbReference type="EMBL" id="QKWW01000006">
    <property type="protein sequence ID" value="PZT57341.1"/>
    <property type="molecule type" value="Genomic_DNA"/>
</dbReference>
<keyword evidence="1" id="KW-0472">Membrane</keyword>
<keyword evidence="1" id="KW-1133">Transmembrane helix</keyword>
<keyword evidence="1" id="KW-0812">Transmembrane</keyword>
<name>A0A2W6NNE1_9BACL</name>
<evidence type="ECO:0000313" key="3">
    <source>
        <dbReference type="Proteomes" id="UP000249204"/>
    </source>
</evidence>
<sequence>MQRFTSFAAIVVTIILFPVLILFAGLSNFKEAITEMKWLFNEKKYGKFSEDWINRYSYDKGSKFENEKYTNIKFTIALGGEKVNHSEYKNKAKIGEEVWICDYRYNDVDNKAIRHIQPKKVVVVSNEDLTKNKKVKYSEFHFRELKENGKLSSTVIAPYDNTGYRAYTGVSLNIFYDKEECIKHYLNQCVENMKQFDDAKVKKNTYYSQKFDEINQEIMKFI</sequence>
<dbReference type="RefSeq" id="WP_111268493.1">
    <property type="nucleotide sequence ID" value="NZ_QKWW01000006.1"/>
</dbReference>
<dbReference type="AlphaFoldDB" id="A0A2W6NNE1"/>
<evidence type="ECO:0000256" key="1">
    <source>
        <dbReference type="SAM" id="Phobius"/>
    </source>
</evidence>
<dbReference type="Proteomes" id="UP000249204">
    <property type="component" value="Unassembled WGS sequence"/>
</dbReference>
<proteinExistence type="predicted"/>
<evidence type="ECO:0000313" key="2">
    <source>
        <dbReference type="EMBL" id="PZT57341.1"/>
    </source>
</evidence>
<reference evidence="2 3" key="1">
    <citation type="submission" date="2018-06" db="EMBL/GenBank/DDBJ databases">
        <title>Isolation of heavy metals resistant Paenibacillus silvae NC2 from Gold-Copper mine in ZiJin, China.</title>
        <authorList>
            <person name="Xu J."/>
            <person name="Mazhar H.S."/>
            <person name="Rensing C."/>
        </authorList>
    </citation>
    <scope>NUCLEOTIDE SEQUENCE [LARGE SCALE GENOMIC DNA]</scope>
    <source>
        <strain evidence="2 3">NC2</strain>
    </source>
</reference>
<protein>
    <submittedName>
        <fullName evidence="2">Uncharacterized protein</fullName>
    </submittedName>
</protein>
<organism evidence="2 3">
    <name type="scientific">Paenibacillus silvae</name>
    <dbReference type="NCBI Taxonomy" id="1325358"/>
    <lineage>
        <taxon>Bacteria</taxon>
        <taxon>Bacillati</taxon>
        <taxon>Bacillota</taxon>
        <taxon>Bacilli</taxon>
        <taxon>Bacillales</taxon>
        <taxon>Paenibacillaceae</taxon>
        <taxon>Paenibacillus</taxon>
    </lineage>
</organism>